<gene>
    <name evidence="1" type="ORF">GCM10008088_28550</name>
</gene>
<accession>A0ABQ3C3L6</accession>
<dbReference type="EMBL" id="BMWY01000023">
    <property type="protein sequence ID" value="GGZ65588.1"/>
    <property type="molecule type" value="Genomic_DNA"/>
</dbReference>
<reference evidence="2" key="1">
    <citation type="journal article" date="2019" name="Int. J. Syst. Evol. Microbiol.">
        <title>The Global Catalogue of Microorganisms (GCM) 10K type strain sequencing project: providing services to taxonomists for standard genome sequencing and annotation.</title>
        <authorList>
            <consortium name="The Broad Institute Genomics Platform"/>
            <consortium name="The Broad Institute Genome Sequencing Center for Infectious Disease"/>
            <person name="Wu L."/>
            <person name="Ma J."/>
        </authorList>
    </citation>
    <scope>NUCLEOTIDE SEQUENCE [LARGE SCALE GENOMIC DNA]</scope>
    <source>
        <strain evidence="2">KCTC 12708</strain>
    </source>
</reference>
<dbReference type="RefSeq" id="WP_027885814.1">
    <property type="nucleotide sequence ID" value="NZ_BMWY01000023.1"/>
</dbReference>
<name>A0ABQ3C3L6_9FLAO</name>
<protein>
    <submittedName>
        <fullName evidence="1">Uncharacterized protein</fullName>
    </submittedName>
</protein>
<dbReference type="GeneID" id="94370517"/>
<comment type="caution">
    <text evidence="1">The sequence shown here is derived from an EMBL/GenBank/DDBJ whole genome shotgun (WGS) entry which is preliminary data.</text>
</comment>
<evidence type="ECO:0000313" key="1">
    <source>
        <dbReference type="EMBL" id="GGZ65588.1"/>
    </source>
</evidence>
<sequence>MKTIIEIFTVLAILICCISAANKIDYSTEKVDYGKMIEEYLQTKKIEPTIVFDNDKRNKINLLEHKFSWRNLEKGIEIIVDGHAFTTSNKMTSNIVWDSGVENVNFANFLQQIKIYKDESIIGFVLINKPCTGLGCSVNYQIIYDLKTKKQTYFGRFRSGFEFELYNFNSDNQTDFLSKTFYGRNAQGIDTTEFVLYSQTQKGDFKKFETEEQKKFWFKHTYTEFQLNLDNDKFEENWIEKINKNGR</sequence>
<keyword evidence="2" id="KW-1185">Reference proteome</keyword>
<evidence type="ECO:0000313" key="2">
    <source>
        <dbReference type="Proteomes" id="UP000615593"/>
    </source>
</evidence>
<proteinExistence type="predicted"/>
<organism evidence="1 2">
    <name type="scientific">Mesonia mobilis</name>
    <dbReference type="NCBI Taxonomy" id="369791"/>
    <lineage>
        <taxon>Bacteria</taxon>
        <taxon>Pseudomonadati</taxon>
        <taxon>Bacteroidota</taxon>
        <taxon>Flavobacteriia</taxon>
        <taxon>Flavobacteriales</taxon>
        <taxon>Flavobacteriaceae</taxon>
        <taxon>Mesonia</taxon>
    </lineage>
</organism>
<dbReference type="Proteomes" id="UP000615593">
    <property type="component" value="Unassembled WGS sequence"/>
</dbReference>